<organism evidence="2 3">
    <name type="scientific">Methylobacterium nonmethylotrophicum</name>
    <dbReference type="NCBI Taxonomy" id="1141884"/>
    <lineage>
        <taxon>Bacteria</taxon>
        <taxon>Pseudomonadati</taxon>
        <taxon>Pseudomonadota</taxon>
        <taxon>Alphaproteobacteria</taxon>
        <taxon>Hyphomicrobiales</taxon>
        <taxon>Methylobacteriaceae</taxon>
        <taxon>Methylobacterium</taxon>
    </lineage>
</organism>
<proteinExistence type="predicted"/>
<dbReference type="PANTHER" id="PTHR10151">
    <property type="entry name" value="ECTONUCLEOTIDE PYROPHOSPHATASE/PHOSPHODIESTERASE"/>
    <property type="match status" value="1"/>
</dbReference>
<evidence type="ECO:0000256" key="1">
    <source>
        <dbReference type="SAM" id="SignalP"/>
    </source>
</evidence>
<dbReference type="InterPro" id="IPR017850">
    <property type="entry name" value="Alkaline_phosphatase_core_sf"/>
</dbReference>
<gene>
    <name evidence="2" type="ORF">EU555_07760</name>
</gene>
<dbReference type="GO" id="GO:0016787">
    <property type="term" value="F:hydrolase activity"/>
    <property type="evidence" value="ECO:0007669"/>
    <property type="project" value="UniProtKB-ARBA"/>
</dbReference>
<keyword evidence="3" id="KW-1185">Reference proteome</keyword>
<dbReference type="Pfam" id="PF01663">
    <property type="entry name" value="Phosphodiest"/>
    <property type="match status" value="1"/>
</dbReference>
<evidence type="ECO:0000313" key="3">
    <source>
        <dbReference type="Proteomes" id="UP000297535"/>
    </source>
</evidence>
<dbReference type="Gene3D" id="3.40.720.10">
    <property type="entry name" value="Alkaline Phosphatase, subunit A"/>
    <property type="match status" value="2"/>
</dbReference>
<dbReference type="OrthoDB" id="9779418at2"/>
<dbReference type="PANTHER" id="PTHR10151:SF120">
    <property type="entry name" value="BIS(5'-ADENOSYL)-TRIPHOSPHATASE"/>
    <property type="match status" value="1"/>
</dbReference>
<feature type="chain" id="PRO_5021384877" evidence="1">
    <location>
        <begin position="27"/>
        <end position="616"/>
    </location>
</feature>
<dbReference type="SUPFAM" id="SSF53649">
    <property type="entry name" value="Alkaline phosphatase-like"/>
    <property type="match status" value="1"/>
</dbReference>
<comment type="caution">
    <text evidence="2">The sequence shown here is derived from an EMBL/GenBank/DDBJ whole genome shotgun (WGS) entry which is preliminary data.</text>
</comment>
<accession>A0A4Z0NUP8</accession>
<dbReference type="AlphaFoldDB" id="A0A4Z0NUP8"/>
<name>A0A4Z0NUP8_9HYPH</name>
<feature type="signal peptide" evidence="1">
    <location>
        <begin position="1"/>
        <end position="26"/>
    </location>
</feature>
<protein>
    <submittedName>
        <fullName evidence="2">Alkaline phosphatase family protein</fullName>
    </submittedName>
</protein>
<reference evidence="2 3" key="1">
    <citation type="submission" date="2019-04" db="EMBL/GenBank/DDBJ databases">
        <authorList>
            <person name="Feng G."/>
            <person name="Zhu H."/>
        </authorList>
    </citation>
    <scope>NUCLEOTIDE SEQUENCE [LARGE SCALE GENOMIC DNA]</scope>
    <source>
        <strain evidence="2 3">6HR-1</strain>
    </source>
</reference>
<evidence type="ECO:0000313" key="2">
    <source>
        <dbReference type="EMBL" id="TGE00636.1"/>
    </source>
</evidence>
<keyword evidence="1" id="KW-0732">Signal</keyword>
<dbReference type="EMBL" id="SRLB01000005">
    <property type="protein sequence ID" value="TGE00636.1"/>
    <property type="molecule type" value="Genomic_DNA"/>
</dbReference>
<dbReference type="InterPro" id="IPR002591">
    <property type="entry name" value="Phosphodiest/P_Trfase"/>
</dbReference>
<dbReference type="RefSeq" id="WP_135414101.1">
    <property type="nucleotide sequence ID" value="NZ_SRLB01000005.1"/>
</dbReference>
<dbReference type="Proteomes" id="UP000297535">
    <property type="component" value="Unassembled WGS sequence"/>
</dbReference>
<sequence>MRTISGGLAAGLLAASLAASLETATAQDARPPAPGRPHNVVLFVPDGMRSRMVSAELTPAMAALRQAGVDFANSHSLFPTFTTANGAAMATGHHHGDHGDFSNTIYTGTPIAAQDRTVTPFVEHDAVLGDMDAAFDGDWLNEETVLRAAARAGYSTAAIGKVGPVLNFDHTNRTGDPTIVVDDQTGSNVGIPLSPEMRRRLEAVGLPLAAPGRGENGKAGSSTVPGTLAANVDQQAYFADVATKVVLPLFRERDRPFILVYWSRDPDGVQHNEGDSLGRLVPGINGPTSRAGMRNADDNLAALRRALDALGLAATTNIVVAADHGFSTITKESATSPAARLSLPDVPAGLLPPGFLALDLARALDLPIFEPFGERAPVPANARPRTASALIGRDPADPDVAVAVNGGSDLVYLPKKDLAGNAALLRRIVDALMAQDYVSGLFVDDAYGPVPGTLPLSSIHLKGDARTPTPAIVVNFRSFTTGCDVPVTCVAEVADTVLQQGQGMHGTFSRADTHNFMAAIGPDFKAGFVDPAPVSNADVGRTLAALLRLEIRAKGRLLGRTMTEALTNGAVPEIRAGTLRSAPHGTGLATVLRYQEAGGQRYFDAAGFPGRTFGLD</sequence>